<comment type="caution">
    <text evidence="3">The sequence shown here is derived from an EMBL/GenBank/DDBJ whole genome shotgun (WGS) entry which is preliminary data.</text>
</comment>
<comment type="similarity">
    <text evidence="1">Belongs to the eukaryotic/archaeal RNase P protein component 2 family.</text>
</comment>
<dbReference type="Pfam" id="PF01900">
    <property type="entry name" value="RNase_P_Rpp14"/>
    <property type="match status" value="1"/>
</dbReference>
<proteinExistence type="inferred from homology"/>
<keyword evidence="4" id="KW-1185">Reference proteome</keyword>
<dbReference type="GO" id="GO:0001682">
    <property type="term" value="P:tRNA 5'-leader removal"/>
    <property type="evidence" value="ECO:0007669"/>
    <property type="project" value="InterPro"/>
</dbReference>
<accession>A0A9W8BDF9</accession>
<dbReference type="GO" id="GO:0004526">
    <property type="term" value="F:ribonuclease P activity"/>
    <property type="evidence" value="ECO:0007669"/>
    <property type="project" value="UniProtKB-EC"/>
</dbReference>
<evidence type="ECO:0000313" key="4">
    <source>
        <dbReference type="Proteomes" id="UP001150907"/>
    </source>
</evidence>
<evidence type="ECO:0000313" key="3">
    <source>
        <dbReference type="EMBL" id="KAJ2005110.1"/>
    </source>
</evidence>
<gene>
    <name evidence="3" type="primary">POP5</name>
    <name evidence="3" type="ORF">H4R26_002121</name>
</gene>
<dbReference type="InterPro" id="IPR002759">
    <property type="entry name" value="Pop5/Rpp14/Rnp2-like"/>
</dbReference>
<evidence type="ECO:0000256" key="2">
    <source>
        <dbReference type="ARBA" id="ARBA00022694"/>
    </source>
</evidence>
<dbReference type="GO" id="GO:0030681">
    <property type="term" value="C:multimeric ribonuclease P complex"/>
    <property type="evidence" value="ECO:0007669"/>
    <property type="project" value="TreeGrafter"/>
</dbReference>
<organism evidence="3 4">
    <name type="scientific">Coemansia thaxteri</name>
    <dbReference type="NCBI Taxonomy" id="2663907"/>
    <lineage>
        <taxon>Eukaryota</taxon>
        <taxon>Fungi</taxon>
        <taxon>Fungi incertae sedis</taxon>
        <taxon>Zoopagomycota</taxon>
        <taxon>Kickxellomycotina</taxon>
        <taxon>Kickxellomycetes</taxon>
        <taxon>Kickxellales</taxon>
        <taxon>Kickxellaceae</taxon>
        <taxon>Coemansia</taxon>
    </lineage>
</organism>
<dbReference type="AlphaFoldDB" id="A0A9W8BDF9"/>
<dbReference type="GO" id="GO:0033204">
    <property type="term" value="F:ribonuclease P RNA binding"/>
    <property type="evidence" value="ECO:0007669"/>
    <property type="project" value="TreeGrafter"/>
</dbReference>
<sequence length="175" mass="19695">MVRLKNRYICFELQPRIQAEGVESSLEGRATSAYRQQEANISARTIHAFVREQIKLNFGDSGAGLVLSGLQVKYYSPQTRMGIIRSPRDHYQMVSAALTLATQVNKYMCSIRVWHISGTIKKCQRAAIRTDRELIVAWHRRQLALAKAGAIPLPGDHALQAMLKESESQISTLEL</sequence>
<dbReference type="InterPro" id="IPR038085">
    <property type="entry name" value="Rnp2-like_sf"/>
</dbReference>
<reference evidence="3" key="1">
    <citation type="submission" date="2022-07" db="EMBL/GenBank/DDBJ databases">
        <title>Phylogenomic reconstructions and comparative analyses of Kickxellomycotina fungi.</title>
        <authorList>
            <person name="Reynolds N.K."/>
            <person name="Stajich J.E."/>
            <person name="Barry K."/>
            <person name="Grigoriev I.V."/>
            <person name="Crous P."/>
            <person name="Smith M.E."/>
        </authorList>
    </citation>
    <scope>NUCLEOTIDE SEQUENCE</scope>
    <source>
        <strain evidence="3">IMI 214461</strain>
    </source>
</reference>
<evidence type="ECO:0000256" key="1">
    <source>
        <dbReference type="ARBA" id="ARBA00010800"/>
    </source>
</evidence>
<dbReference type="EMBL" id="JANBQF010000118">
    <property type="protein sequence ID" value="KAJ2005110.1"/>
    <property type="molecule type" value="Genomic_DNA"/>
</dbReference>
<dbReference type="Gene3D" id="3.30.70.3250">
    <property type="entry name" value="Ribonuclease P, Pop5 subunit"/>
    <property type="match status" value="1"/>
</dbReference>
<keyword evidence="3" id="KW-0378">Hydrolase</keyword>
<dbReference type="PANTHER" id="PTHR15441:SF2">
    <property type="entry name" value="RIBONUCLEASE P_MRP PROTEIN SUBUNIT POP5"/>
    <property type="match status" value="1"/>
</dbReference>
<dbReference type="GO" id="GO:0000172">
    <property type="term" value="C:ribonuclease MRP complex"/>
    <property type="evidence" value="ECO:0007669"/>
    <property type="project" value="TreeGrafter"/>
</dbReference>
<dbReference type="Proteomes" id="UP001150907">
    <property type="component" value="Unassembled WGS sequence"/>
</dbReference>
<keyword evidence="2" id="KW-0819">tRNA processing</keyword>
<dbReference type="PANTHER" id="PTHR15441">
    <property type="entry name" value="RIBONUCLEASE P PROTEIN SUBUNIT P14"/>
    <property type="match status" value="1"/>
</dbReference>
<protein>
    <submittedName>
        <fullName evidence="3">RNA-binding protein pop5</fullName>
        <ecNumber evidence="3">3.1.26.5</ecNumber>
    </submittedName>
</protein>
<name>A0A9W8BDF9_9FUNG</name>
<dbReference type="OrthoDB" id="24745at2759"/>
<dbReference type="SUPFAM" id="SSF160350">
    <property type="entry name" value="Rnp2-like"/>
    <property type="match status" value="1"/>
</dbReference>
<dbReference type="EC" id="3.1.26.5" evidence="3"/>
<dbReference type="GO" id="GO:0005730">
    <property type="term" value="C:nucleolus"/>
    <property type="evidence" value="ECO:0007669"/>
    <property type="project" value="TreeGrafter"/>
</dbReference>